<evidence type="ECO:0000256" key="1">
    <source>
        <dbReference type="PROSITE-ProRule" id="PRU00042"/>
    </source>
</evidence>
<protein>
    <submittedName>
        <fullName evidence="4">Zinc finger C2H2 type domain-containing protein</fullName>
    </submittedName>
</protein>
<dbReference type="PROSITE" id="PS00028">
    <property type="entry name" value="ZINC_FINGER_C2H2_1"/>
    <property type="match status" value="1"/>
</dbReference>
<evidence type="ECO:0000259" key="3">
    <source>
        <dbReference type="PROSITE" id="PS50157"/>
    </source>
</evidence>
<evidence type="ECO:0000256" key="2">
    <source>
        <dbReference type="SAM" id="MobiDB-lite"/>
    </source>
</evidence>
<keyword evidence="5" id="KW-1185">Reference proteome</keyword>
<feature type="compositionally biased region" description="Acidic residues" evidence="2">
    <location>
        <begin position="23"/>
        <end position="43"/>
    </location>
</feature>
<comment type="caution">
    <text evidence="4">The sequence shown here is derived from an EMBL/GenBank/DDBJ whole genome shotgun (WGS) entry which is preliminary data.</text>
</comment>
<proteinExistence type="predicted"/>
<gene>
    <name evidence="4" type="ORF">PECM_003775</name>
</gene>
<keyword evidence="1" id="KW-0862">Zinc</keyword>
<reference evidence="4" key="1">
    <citation type="journal article" date="2020" name="Front. Microbiol.">
        <title>Gene regulatory networks of Penicillium echinulatum 2HH and Penicillium oxalicum 114-2 inferred by a computational biology approach.</title>
        <authorList>
            <person name="Lenz A.R."/>
            <person name="Galan-Vasquez E."/>
            <person name="Balbinot E."/>
            <person name="De Abreu F.P."/>
            <person name="De Oliveira N.S."/>
            <person name="Da Rosa L.O."/>
            <person name="De Avila E Silva S."/>
            <person name="Camassola M."/>
            <person name="Dillon A.J.P."/>
            <person name="Perez-Rueda E."/>
        </authorList>
    </citation>
    <scope>NUCLEOTIDE SEQUENCE</scope>
    <source>
        <strain evidence="4">S1M29</strain>
    </source>
</reference>
<dbReference type="InterPro" id="IPR021842">
    <property type="entry name" value="DUF3435"/>
</dbReference>
<dbReference type="PANTHER" id="PTHR37535:SF2">
    <property type="entry name" value="FINGER DOMAIN PROTEIN, PUTATIVE (AFU_ORTHOLOGUE AFUA_6G09300)-RELATED"/>
    <property type="match status" value="1"/>
</dbReference>
<dbReference type="Pfam" id="PF11917">
    <property type="entry name" value="DUF3435"/>
    <property type="match status" value="1"/>
</dbReference>
<feature type="region of interest" description="Disordered" evidence="2">
    <location>
        <begin position="1"/>
        <end position="48"/>
    </location>
</feature>
<keyword evidence="1" id="KW-0863">Zinc-finger</keyword>
<dbReference type="OrthoDB" id="3544487at2759"/>
<accession>A0A8J8VVN3</accession>
<evidence type="ECO:0000313" key="4">
    <source>
        <dbReference type="EMBL" id="KAF7712141.1"/>
    </source>
</evidence>
<dbReference type="Proteomes" id="UP000631181">
    <property type="component" value="Unassembled WGS sequence"/>
</dbReference>
<name>A0A8J8VVN3_9EURO</name>
<dbReference type="GO" id="GO:0008270">
    <property type="term" value="F:zinc ion binding"/>
    <property type="evidence" value="ECO:0007669"/>
    <property type="project" value="UniProtKB-KW"/>
</dbReference>
<dbReference type="InterPro" id="IPR013087">
    <property type="entry name" value="Znf_C2H2_type"/>
</dbReference>
<evidence type="ECO:0000313" key="5">
    <source>
        <dbReference type="Proteomes" id="UP000631181"/>
    </source>
</evidence>
<sequence>MARSRRQARSESYDSDSQAGEDSSNDSCDEQYDTDPTEPDFDEDQLKDPGDVAQLFADNEHSPEYYLQQLAEFDESVYTQEDYSKGTTALLDQVEARWKQFCACLRKDPEQEFRKLSIAILHTFLDWALNLRRGKNGRRLPGIKRKSSLETFWKVFRLVFERATSEKIGNQMNRQMRRVIRKLVRKHKLSWKGREKSTMFVEDLTLVVETAISTTKKKFGHGRHRIELCLFLQLAGLTANRPQAVLSLRYRHIRVSLLRDPQGGPHRILIEFKFEYTKGFLGAKDENTYILPEIIFDPSLVLSPHVFLLGLLFADHAFKRVEGEEVLTSAEQLPRLHIRDGCNELPLLLDPALDDVPVFRQTERTLQGIGISADKCLPYSTLLPWVKSIGTITGFRQVARPYSLRYGAGKALDNSGAVSDSLRNLIMHHADTRTFLKYYLDRRIDKNLPAIIRGLNPDDDIMHAACRMSRTIDPDRPQELTTAQSVSVNQWPEISALIQRRDELSRQLSRPLSQHRGSAKYQSYQKLNQELSSARERARNALLSELQQKYDEDQPMLEVQRQLSETKLVESVTTKLRHTEELPEPQKRLIERLLTLPSPTLDQEMCRRTEAIDAVAAYCQFEEGTTCRLPQNKRVESHMIERRYHADQKPESEATEVQTQSASQLENTIRSVTKDHRPLFCFICVGQQNLALKKRLQQFSSHGDISKHIKRKHLQNLSSSTVIACNVCDKEFAEVMHFQRHAHDAHSTVTGSLWGAFCK</sequence>
<dbReference type="PANTHER" id="PTHR37535">
    <property type="entry name" value="FLUG DOMAIN PROTEIN"/>
    <property type="match status" value="1"/>
</dbReference>
<keyword evidence="1" id="KW-0479">Metal-binding</keyword>
<feature type="domain" description="C2H2-type" evidence="3">
    <location>
        <begin position="723"/>
        <end position="747"/>
    </location>
</feature>
<organism evidence="4 5">
    <name type="scientific">Penicillium ucsense</name>
    <dbReference type="NCBI Taxonomy" id="2839758"/>
    <lineage>
        <taxon>Eukaryota</taxon>
        <taxon>Fungi</taxon>
        <taxon>Dikarya</taxon>
        <taxon>Ascomycota</taxon>
        <taxon>Pezizomycotina</taxon>
        <taxon>Eurotiomycetes</taxon>
        <taxon>Eurotiomycetidae</taxon>
        <taxon>Eurotiales</taxon>
        <taxon>Aspergillaceae</taxon>
        <taxon>Penicillium</taxon>
    </lineage>
</organism>
<dbReference type="EMBL" id="WIWV01000222">
    <property type="protein sequence ID" value="KAF7712141.1"/>
    <property type="molecule type" value="Genomic_DNA"/>
</dbReference>
<dbReference type="PROSITE" id="PS50157">
    <property type="entry name" value="ZINC_FINGER_C2H2_2"/>
    <property type="match status" value="1"/>
</dbReference>
<dbReference type="AlphaFoldDB" id="A0A8J8VVN3"/>